<dbReference type="Proteomes" id="UP001243623">
    <property type="component" value="Chromosome"/>
</dbReference>
<dbReference type="EC" id="2.3.1.-" evidence="2"/>
<dbReference type="SUPFAM" id="SSF51206">
    <property type="entry name" value="cAMP-binding domain-like"/>
    <property type="match status" value="1"/>
</dbReference>
<dbReference type="EMBL" id="CP120678">
    <property type="protein sequence ID" value="WIW70596.1"/>
    <property type="molecule type" value="Genomic_DNA"/>
</dbReference>
<dbReference type="Pfam" id="PF13444">
    <property type="entry name" value="Acetyltransf_5"/>
    <property type="match status" value="1"/>
</dbReference>
<evidence type="ECO:0000313" key="3">
    <source>
        <dbReference type="Proteomes" id="UP001243623"/>
    </source>
</evidence>
<dbReference type="SUPFAM" id="SSF55729">
    <property type="entry name" value="Acyl-CoA N-acyltransferases (Nat)"/>
    <property type="match status" value="1"/>
</dbReference>
<reference evidence="2" key="1">
    <citation type="submission" date="2023-03" db="EMBL/GenBank/DDBJ databases">
        <title>Selenobaculum gbiensis gen. nov. sp. nov., a new bacterium isolated from the gut microbiota of IBD patient.</title>
        <authorList>
            <person name="Yeo S."/>
            <person name="Park H."/>
            <person name="Huh C.S."/>
        </authorList>
    </citation>
    <scope>NUCLEOTIDE SEQUENCE</scope>
    <source>
        <strain evidence="2">ICN-92133</strain>
    </source>
</reference>
<feature type="domain" description="Cyclic nucleotide-binding" evidence="1">
    <location>
        <begin position="259"/>
        <end position="375"/>
    </location>
</feature>
<dbReference type="CDD" id="cd00038">
    <property type="entry name" value="CAP_ED"/>
    <property type="match status" value="1"/>
</dbReference>
<keyword evidence="2" id="KW-0808">Transferase</keyword>
<keyword evidence="2" id="KW-0012">Acyltransferase</keyword>
<dbReference type="GO" id="GO:0016746">
    <property type="term" value="F:acyltransferase activity"/>
    <property type="evidence" value="ECO:0007669"/>
    <property type="project" value="UniProtKB-KW"/>
</dbReference>
<keyword evidence="3" id="KW-1185">Reference proteome</keyword>
<name>A0A9Y2AIU9_9FIRM</name>
<dbReference type="Gene3D" id="2.60.120.10">
    <property type="entry name" value="Jelly Rolls"/>
    <property type="match status" value="1"/>
</dbReference>
<evidence type="ECO:0000259" key="1">
    <source>
        <dbReference type="PROSITE" id="PS50042"/>
    </source>
</evidence>
<dbReference type="KEGG" id="sgbi:P3F81_12030"/>
<dbReference type="PROSITE" id="PS50042">
    <property type="entry name" value="CNMP_BINDING_3"/>
    <property type="match status" value="1"/>
</dbReference>
<dbReference type="AlphaFoldDB" id="A0A9Y2AIU9"/>
<dbReference type="InterPro" id="IPR016181">
    <property type="entry name" value="Acyl_CoA_acyltransferase"/>
</dbReference>
<dbReference type="InterPro" id="IPR018490">
    <property type="entry name" value="cNMP-bd_dom_sf"/>
</dbReference>
<accession>A0A9Y2AIU9</accession>
<sequence>MQKNQNLLTNDESTILLKVAQTNAEKEAVYNFRYNVYVEEMDKHRIDADLNHKMISDLFDDWAINIYAEKSGKIVGVNRLNIAPANKFPKDIIQTLDLKRFIQLGGLEENENITLMTKLMVDKAFRNSPLLYLLMKKSYELFAEYDIQFGFGGCNLHLLRLYEQMGLHRYAENFIDGGYGLLFPIVMLADDVDHFRRVRSPLYRLARKRTNKNLDKVTWFHETFQNNSNIMNSQIISADALWDFLCRTLKASPTNILPILDGLSVEEAKIFVHSCGIIIQCQPNNLLTLQGEVSYSHTILLSGKLQSKTIIKPQKHYLPGDYFGANGLTEQNKHIEDIVAIAPSQILVLTGLGFQRFSNSNFEIAHKIVKNCRQISYHSPYKLTVNE</sequence>
<organism evidence="2 3">
    <name type="scientific">Selenobaculum gibii</name>
    <dbReference type="NCBI Taxonomy" id="3054208"/>
    <lineage>
        <taxon>Bacteria</taxon>
        <taxon>Bacillati</taxon>
        <taxon>Bacillota</taxon>
        <taxon>Negativicutes</taxon>
        <taxon>Selenomonadales</taxon>
        <taxon>Selenomonadaceae</taxon>
        <taxon>Selenobaculum</taxon>
    </lineage>
</organism>
<dbReference type="RefSeq" id="WP_147669538.1">
    <property type="nucleotide sequence ID" value="NZ_CP120678.1"/>
</dbReference>
<evidence type="ECO:0000313" key="2">
    <source>
        <dbReference type="EMBL" id="WIW70596.1"/>
    </source>
</evidence>
<dbReference type="Gene3D" id="3.40.630.30">
    <property type="match status" value="1"/>
</dbReference>
<gene>
    <name evidence="2" type="ORF">P3F81_12030</name>
</gene>
<proteinExistence type="predicted"/>
<dbReference type="InterPro" id="IPR000595">
    <property type="entry name" value="cNMP-bd_dom"/>
</dbReference>
<protein>
    <submittedName>
        <fullName evidence="2">GNAT family N-acetyltransferase</fullName>
        <ecNumber evidence="2">2.3.1.-</ecNumber>
    </submittedName>
</protein>
<dbReference type="InterPro" id="IPR014710">
    <property type="entry name" value="RmlC-like_jellyroll"/>
</dbReference>